<proteinExistence type="predicted"/>
<feature type="non-terminal residue" evidence="1">
    <location>
        <position position="1"/>
    </location>
</feature>
<sequence length="137" mass="15106">SPLSDGAGDLHMWGDLGRTPSAAALLIGHPMLLVQALLRQDKVRRESWPEGVYASASIHHRIGMYPLSLSDIDDTSDEPRGVCCRLDLLAADPEGRQFSFRDLGAGMSCPESPVHRFHIPNWKPSVDDLFASDWITL</sequence>
<comment type="caution">
    <text evidence="1">The sequence shown here is derived from an EMBL/GenBank/DDBJ whole genome shotgun (WGS) entry which is preliminary data.</text>
</comment>
<evidence type="ECO:0000313" key="1">
    <source>
        <dbReference type="EMBL" id="GAG16954.1"/>
    </source>
</evidence>
<name>X0VFF0_9ZZZZ</name>
<reference evidence="1" key="1">
    <citation type="journal article" date="2014" name="Front. Microbiol.">
        <title>High frequency of phylogenetically diverse reductive dehalogenase-homologous genes in deep subseafloor sedimentary metagenomes.</title>
        <authorList>
            <person name="Kawai M."/>
            <person name="Futagami T."/>
            <person name="Toyoda A."/>
            <person name="Takaki Y."/>
            <person name="Nishi S."/>
            <person name="Hori S."/>
            <person name="Arai W."/>
            <person name="Tsubouchi T."/>
            <person name="Morono Y."/>
            <person name="Uchiyama I."/>
            <person name="Ito T."/>
            <person name="Fujiyama A."/>
            <person name="Inagaki F."/>
            <person name="Takami H."/>
        </authorList>
    </citation>
    <scope>NUCLEOTIDE SEQUENCE</scope>
    <source>
        <strain evidence="1">Expedition CK06-06</strain>
    </source>
</reference>
<accession>X0VFF0</accession>
<dbReference type="AlphaFoldDB" id="X0VFF0"/>
<gene>
    <name evidence="1" type="ORF">S01H1_58109</name>
</gene>
<dbReference type="EMBL" id="BARS01037937">
    <property type="protein sequence ID" value="GAG16954.1"/>
    <property type="molecule type" value="Genomic_DNA"/>
</dbReference>
<organism evidence="1">
    <name type="scientific">marine sediment metagenome</name>
    <dbReference type="NCBI Taxonomy" id="412755"/>
    <lineage>
        <taxon>unclassified sequences</taxon>
        <taxon>metagenomes</taxon>
        <taxon>ecological metagenomes</taxon>
    </lineage>
</organism>
<protein>
    <submittedName>
        <fullName evidence="1">Uncharacterized protein</fullName>
    </submittedName>
</protein>